<dbReference type="OrthoDB" id="414075at2759"/>
<keyword evidence="4 5" id="KW-0862">Zinc</keyword>
<dbReference type="InterPro" id="IPR036855">
    <property type="entry name" value="Znf_CCCH_sf"/>
</dbReference>
<dbReference type="PROSITE" id="PS50103">
    <property type="entry name" value="ZF_C3H1"/>
    <property type="match status" value="1"/>
</dbReference>
<protein>
    <recommendedName>
        <fullName evidence="7">C3H1-type domain-containing protein</fullName>
    </recommendedName>
</protein>
<dbReference type="Gene3D" id="3.30.420.10">
    <property type="entry name" value="Ribonuclease H-like superfamily/Ribonuclease H"/>
    <property type="match status" value="1"/>
</dbReference>
<feature type="domain" description="C3H1-type" evidence="7">
    <location>
        <begin position="328"/>
        <end position="356"/>
    </location>
</feature>
<dbReference type="EMBL" id="GG745348">
    <property type="protein sequence ID" value="KNE65596.1"/>
    <property type="molecule type" value="Genomic_DNA"/>
</dbReference>
<dbReference type="VEuPathDB" id="FungiDB:AMAG_09576"/>
<dbReference type="SUPFAM" id="SSF53098">
    <property type="entry name" value="Ribonuclease H-like"/>
    <property type="match status" value="1"/>
</dbReference>
<dbReference type="InterPro" id="IPR000571">
    <property type="entry name" value="Znf_CCCH"/>
</dbReference>
<feature type="region of interest" description="Disordered" evidence="6">
    <location>
        <begin position="542"/>
        <end position="640"/>
    </location>
</feature>
<proteinExistence type="inferred from homology"/>
<dbReference type="GO" id="GO:0000175">
    <property type="term" value="F:3'-5'-RNA exonuclease activity"/>
    <property type="evidence" value="ECO:0007669"/>
    <property type="project" value="TreeGrafter"/>
</dbReference>
<evidence type="ECO:0000256" key="2">
    <source>
        <dbReference type="ARBA" id="ARBA00022723"/>
    </source>
</evidence>
<dbReference type="SUPFAM" id="SSF90229">
    <property type="entry name" value="CCCH zinc finger"/>
    <property type="match status" value="1"/>
</dbReference>
<dbReference type="Pfam" id="PF04857">
    <property type="entry name" value="CAF1"/>
    <property type="match status" value="2"/>
</dbReference>
<feature type="region of interest" description="Disordered" evidence="6">
    <location>
        <begin position="1"/>
        <end position="34"/>
    </location>
</feature>
<dbReference type="GO" id="GO:0034472">
    <property type="term" value="P:snRNA 3'-end processing"/>
    <property type="evidence" value="ECO:0007669"/>
    <property type="project" value="TreeGrafter"/>
</dbReference>
<sequence>MSKSKRPASSPPGGTNGDHDDSARDPSALPPLRRGRHYVYPETCLQRTTYTAVTEPNLFESMAALKTAINSATFIALDMEFSGLANKLNAPDLDTRYNCTREFAKEYAILSMGVSCFRLVERGQSPAKMNKSGTGLAHPPSDEDAGKPKRTTWEAQTFNILLRPEDSYQVSTRSLHFLAMNGFDFQAQILYGVPYAPGTLGKDGRKKTPSAGTRAMRDLFQHIRSGPAPIVVHNAWLDLAMLYHAFYADLPADVNSFKADLSHLFPRGLFDTKLVAAQKEDEHKTVLAHIFRKYERMHDTAMRRGLPSMALEFGPARTDPLPPPRADSASLPVCKMFKRNGFCKQNMQCGQSHDVDAILDEYFAQKGGEFRGEVDAAVAPPPAKRRRVGTNEGEHAAAIEIPASSESDDDDLVVVSGPPKPPPPAAAATQHRFLLDVSIPQPPASCASPTAGSEINTHAAHMDAVMTGFLFAHQIFQGWVVLDPAGPSAPSASPFNAQASDDFCNKMYLMNMNYPWTIRKSPFDQYSTAVLQEMDRNKRIEEERVRREERKHAQREEKETKRLDAAAAGRGFPEDDGVVFGFPEDGGAFDGGEGSAVGGSGFPEENELLASGSGSATPASVDSGDAALRKRLPGPPSHWT</sequence>
<evidence type="ECO:0000256" key="4">
    <source>
        <dbReference type="ARBA" id="ARBA00022833"/>
    </source>
</evidence>
<evidence type="ECO:0000256" key="3">
    <source>
        <dbReference type="ARBA" id="ARBA00022771"/>
    </source>
</evidence>
<feature type="zinc finger region" description="C3H1-type" evidence="5">
    <location>
        <begin position="328"/>
        <end position="356"/>
    </location>
</feature>
<dbReference type="PANTHER" id="PTHR15092:SF37">
    <property type="entry name" value="TARGET OF EGR1 PROTEIN 1"/>
    <property type="match status" value="1"/>
</dbReference>
<dbReference type="Proteomes" id="UP000054350">
    <property type="component" value="Unassembled WGS sequence"/>
</dbReference>
<organism evidence="8 9">
    <name type="scientific">Allomyces macrogynus (strain ATCC 38327)</name>
    <name type="common">Allomyces javanicus var. macrogynus</name>
    <dbReference type="NCBI Taxonomy" id="578462"/>
    <lineage>
        <taxon>Eukaryota</taxon>
        <taxon>Fungi</taxon>
        <taxon>Fungi incertae sedis</taxon>
        <taxon>Blastocladiomycota</taxon>
        <taxon>Blastocladiomycetes</taxon>
        <taxon>Blastocladiales</taxon>
        <taxon>Blastocladiaceae</taxon>
        <taxon>Allomyces</taxon>
    </lineage>
</organism>
<feature type="compositionally biased region" description="Gly residues" evidence="6">
    <location>
        <begin position="588"/>
        <end position="601"/>
    </location>
</feature>
<name>A0A0L0SSX7_ALLM3</name>
<dbReference type="eggNOG" id="KOG1990">
    <property type="taxonomic scope" value="Eukaryota"/>
</dbReference>
<dbReference type="InterPro" id="IPR051181">
    <property type="entry name" value="CAF1_poly(A)_ribonucleases"/>
</dbReference>
<gene>
    <name evidence="8" type="ORF">AMAG_09576</name>
</gene>
<keyword evidence="3 5" id="KW-0863">Zinc-finger</keyword>
<evidence type="ECO:0000256" key="6">
    <source>
        <dbReference type="SAM" id="MobiDB-lite"/>
    </source>
</evidence>
<dbReference type="InterPro" id="IPR036397">
    <property type="entry name" value="RNaseH_sf"/>
</dbReference>
<evidence type="ECO:0000313" key="8">
    <source>
        <dbReference type="EMBL" id="KNE65596.1"/>
    </source>
</evidence>
<keyword evidence="2 5" id="KW-0479">Metal-binding</keyword>
<feature type="compositionally biased region" description="Basic and acidic residues" evidence="6">
    <location>
        <begin position="542"/>
        <end position="564"/>
    </location>
</feature>
<dbReference type="GO" id="GO:0015030">
    <property type="term" value="C:Cajal body"/>
    <property type="evidence" value="ECO:0007669"/>
    <property type="project" value="TreeGrafter"/>
</dbReference>
<evidence type="ECO:0000256" key="1">
    <source>
        <dbReference type="ARBA" id="ARBA00008372"/>
    </source>
</evidence>
<dbReference type="GO" id="GO:0008270">
    <property type="term" value="F:zinc ion binding"/>
    <property type="evidence" value="ECO:0007669"/>
    <property type="project" value="UniProtKB-KW"/>
</dbReference>
<dbReference type="InterPro" id="IPR006941">
    <property type="entry name" value="RNase_CAF1"/>
</dbReference>
<evidence type="ECO:0000259" key="7">
    <source>
        <dbReference type="PROSITE" id="PS50103"/>
    </source>
</evidence>
<evidence type="ECO:0000313" key="9">
    <source>
        <dbReference type="Proteomes" id="UP000054350"/>
    </source>
</evidence>
<dbReference type="GO" id="GO:0017069">
    <property type="term" value="F:snRNA binding"/>
    <property type="evidence" value="ECO:0007669"/>
    <property type="project" value="TreeGrafter"/>
</dbReference>
<dbReference type="AlphaFoldDB" id="A0A0L0SSX7"/>
<accession>A0A0L0SSX7</accession>
<dbReference type="PANTHER" id="PTHR15092">
    <property type="entry name" value="POLY A -SPECIFIC RIBONUCLEASE/TARGET OF EGR1, MEMBER 1"/>
    <property type="match status" value="1"/>
</dbReference>
<comment type="similarity">
    <text evidence="1">Belongs to the CAF1 family.</text>
</comment>
<reference evidence="9" key="2">
    <citation type="submission" date="2009-11" db="EMBL/GenBank/DDBJ databases">
        <title>The Genome Sequence of Allomyces macrogynus strain ATCC 38327.</title>
        <authorList>
            <consortium name="The Broad Institute Genome Sequencing Platform"/>
            <person name="Russ C."/>
            <person name="Cuomo C."/>
            <person name="Shea T."/>
            <person name="Young S.K."/>
            <person name="Zeng Q."/>
            <person name="Koehrsen M."/>
            <person name="Haas B."/>
            <person name="Borodovsky M."/>
            <person name="Guigo R."/>
            <person name="Alvarado L."/>
            <person name="Berlin A."/>
            <person name="Borenstein D."/>
            <person name="Chen Z."/>
            <person name="Engels R."/>
            <person name="Freedman E."/>
            <person name="Gellesch M."/>
            <person name="Goldberg J."/>
            <person name="Griggs A."/>
            <person name="Gujja S."/>
            <person name="Heiman D."/>
            <person name="Hepburn T."/>
            <person name="Howarth C."/>
            <person name="Jen D."/>
            <person name="Larson L."/>
            <person name="Lewis B."/>
            <person name="Mehta T."/>
            <person name="Park D."/>
            <person name="Pearson M."/>
            <person name="Roberts A."/>
            <person name="Saif S."/>
            <person name="Shenoy N."/>
            <person name="Sisk P."/>
            <person name="Stolte C."/>
            <person name="Sykes S."/>
            <person name="Walk T."/>
            <person name="White J."/>
            <person name="Yandava C."/>
            <person name="Burger G."/>
            <person name="Gray M.W."/>
            <person name="Holland P.W.H."/>
            <person name="King N."/>
            <person name="Lang F.B.F."/>
            <person name="Roger A.J."/>
            <person name="Ruiz-Trillo I."/>
            <person name="Lander E."/>
            <person name="Nusbaum C."/>
        </authorList>
    </citation>
    <scope>NUCLEOTIDE SEQUENCE [LARGE SCALE GENOMIC DNA]</scope>
    <source>
        <strain evidence="9">ATCC 38327</strain>
    </source>
</reference>
<dbReference type="STRING" id="578462.A0A0L0SSX7"/>
<keyword evidence="9" id="KW-1185">Reference proteome</keyword>
<reference evidence="8 9" key="1">
    <citation type="submission" date="2009-11" db="EMBL/GenBank/DDBJ databases">
        <title>Annotation of Allomyces macrogynus ATCC 38327.</title>
        <authorList>
            <consortium name="The Broad Institute Genome Sequencing Platform"/>
            <person name="Russ C."/>
            <person name="Cuomo C."/>
            <person name="Burger G."/>
            <person name="Gray M.W."/>
            <person name="Holland P.W.H."/>
            <person name="King N."/>
            <person name="Lang F.B.F."/>
            <person name="Roger A.J."/>
            <person name="Ruiz-Trillo I."/>
            <person name="Young S.K."/>
            <person name="Zeng Q."/>
            <person name="Gargeya S."/>
            <person name="Fitzgerald M."/>
            <person name="Haas B."/>
            <person name="Abouelleil A."/>
            <person name="Alvarado L."/>
            <person name="Arachchi H.M."/>
            <person name="Berlin A."/>
            <person name="Chapman S.B."/>
            <person name="Gearin G."/>
            <person name="Goldberg J."/>
            <person name="Griggs A."/>
            <person name="Gujja S."/>
            <person name="Hansen M."/>
            <person name="Heiman D."/>
            <person name="Howarth C."/>
            <person name="Larimer J."/>
            <person name="Lui A."/>
            <person name="MacDonald P.J.P."/>
            <person name="McCowen C."/>
            <person name="Montmayeur A."/>
            <person name="Murphy C."/>
            <person name="Neiman D."/>
            <person name="Pearson M."/>
            <person name="Priest M."/>
            <person name="Roberts A."/>
            <person name="Saif S."/>
            <person name="Shea T."/>
            <person name="Sisk P."/>
            <person name="Stolte C."/>
            <person name="Sykes S."/>
            <person name="Wortman J."/>
            <person name="Nusbaum C."/>
            <person name="Birren B."/>
        </authorList>
    </citation>
    <scope>NUCLEOTIDE SEQUENCE [LARGE SCALE GENOMIC DNA]</scope>
    <source>
        <strain evidence="8 9">ATCC 38327</strain>
    </source>
</reference>
<dbReference type="InterPro" id="IPR012337">
    <property type="entry name" value="RNaseH-like_sf"/>
</dbReference>
<feature type="region of interest" description="Disordered" evidence="6">
    <location>
        <begin position="126"/>
        <end position="148"/>
    </location>
</feature>
<evidence type="ECO:0000256" key="5">
    <source>
        <dbReference type="PROSITE-ProRule" id="PRU00723"/>
    </source>
</evidence>